<feature type="signal peptide" evidence="2">
    <location>
        <begin position="1"/>
        <end position="17"/>
    </location>
</feature>
<dbReference type="AlphaFoldDB" id="D0I2R8"/>
<dbReference type="Proteomes" id="UP000003604">
    <property type="component" value="Unassembled WGS sequence"/>
</dbReference>
<evidence type="ECO:0000256" key="2">
    <source>
        <dbReference type="SAM" id="SignalP"/>
    </source>
</evidence>
<keyword evidence="2" id="KW-0732">Signal</keyword>
<gene>
    <name evidence="3" type="ORF">VHA_000031</name>
</gene>
<keyword evidence="1" id="KW-0175">Coiled coil</keyword>
<evidence type="ECO:0000256" key="1">
    <source>
        <dbReference type="SAM" id="Coils"/>
    </source>
</evidence>
<comment type="caution">
    <text evidence="3">The sequence shown here is derived from an EMBL/GenBank/DDBJ whole genome shotgun (WGS) entry which is preliminary data.</text>
</comment>
<sequence>MALVAASKMGLFQSCSAALSVLATFDCPFSSSSARISQLGNIEALPMALLEQHIEVQQKKLEQQRKLLKGLQQAT</sequence>
<organism evidence="3 4">
    <name type="scientific">Grimontia hollisae CIP 101886</name>
    <dbReference type="NCBI Taxonomy" id="675812"/>
    <lineage>
        <taxon>Bacteria</taxon>
        <taxon>Pseudomonadati</taxon>
        <taxon>Pseudomonadota</taxon>
        <taxon>Gammaproteobacteria</taxon>
        <taxon>Vibrionales</taxon>
        <taxon>Vibrionaceae</taxon>
        <taxon>Grimontia</taxon>
    </lineage>
</organism>
<evidence type="ECO:0000313" key="3">
    <source>
        <dbReference type="EMBL" id="EEY74224.1"/>
    </source>
</evidence>
<reference evidence="3 4" key="1">
    <citation type="submission" date="2009-10" db="EMBL/GenBank/DDBJ databases">
        <authorList>
            <consortium name="Los Alamos National Laboratory (LANL)"/>
            <consortium name="National Microbial Pathogen Data Resource (NMPDR)"/>
            <person name="Saunders E.H."/>
            <person name="Munk A.C."/>
            <person name="Tapia R."/>
            <person name="Green L."/>
            <person name="Rogers Y."/>
            <person name="Detter J.C."/>
            <person name="Bruce D."/>
            <person name="Brettin T.S."/>
            <person name="Colwell R.R."/>
            <person name="Huq A."/>
            <person name="Grim C.J."/>
            <person name="Hasan N.A."/>
            <person name="Bartels D."/>
            <person name="Vonstein V."/>
        </authorList>
    </citation>
    <scope>NUCLEOTIDE SEQUENCE [LARGE SCALE GENOMIC DNA]</scope>
    <source>
        <strain evidence="3 4">CIP 101886</strain>
    </source>
</reference>
<feature type="chain" id="PRO_5003008817" evidence="2">
    <location>
        <begin position="18"/>
        <end position="75"/>
    </location>
</feature>
<dbReference type="EMBL" id="ADAQ01000004">
    <property type="protein sequence ID" value="EEY74224.1"/>
    <property type="molecule type" value="Genomic_DNA"/>
</dbReference>
<feature type="coiled-coil region" evidence="1">
    <location>
        <begin position="47"/>
        <end position="74"/>
    </location>
</feature>
<keyword evidence="4" id="KW-1185">Reference proteome</keyword>
<proteinExistence type="predicted"/>
<evidence type="ECO:0000313" key="4">
    <source>
        <dbReference type="Proteomes" id="UP000003604"/>
    </source>
</evidence>
<protein>
    <submittedName>
        <fullName evidence="3">Uncharacterized protein</fullName>
    </submittedName>
</protein>
<name>D0I2R8_GRIHO</name>
<accession>D0I2R8</accession>